<feature type="domain" description="Fibronectin type-III" evidence="3">
    <location>
        <begin position="68"/>
        <end position="162"/>
    </location>
</feature>
<dbReference type="InterPro" id="IPR031673">
    <property type="entry name" value="Chs5_N"/>
</dbReference>
<dbReference type="PROSITE" id="PS50172">
    <property type="entry name" value="BRCT"/>
    <property type="match status" value="1"/>
</dbReference>
<dbReference type="GO" id="GO:0006893">
    <property type="term" value="P:Golgi to plasma membrane transport"/>
    <property type="evidence" value="ECO:0007669"/>
    <property type="project" value="TreeGrafter"/>
</dbReference>
<dbReference type="AlphaFoldDB" id="A0A9P5N258"/>
<dbReference type="Gene3D" id="3.40.50.10190">
    <property type="entry name" value="BRCT domain"/>
    <property type="match status" value="1"/>
</dbReference>
<dbReference type="Gene3D" id="2.60.40.10">
    <property type="entry name" value="Immunoglobulins"/>
    <property type="match status" value="1"/>
</dbReference>
<evidence type="ECO:0000259" key="2">
    <source>
        <dbReference type="PROSITE" id="PS50172"/>
    </source>
</evidence>
<reference evidence="4" key="1">
    <citation type="submission" date="2019-10" db="EMBL/GenBank/DDBJ databases">
        <authorList>
            <consortium name="DOE Joint Genome Institute"/>
            <person name="Kuo A."/>
            <person name="Miyauchi S."/>
            <person name="Kiss E."/>
            <person name="Drula E."/>
            <person name="Kohler A."/>
            <person name="Sanchez-Garcia M."/>
            <person name="Andreopoulos B."/>
            <person name="Barry K.W."/>
            <person name="Bonito G."/>
            <person name="Buee M."/>
            <person name="Carver A."/>
            <person name="Chen C."/>
            <person name="Cichocki N."/>
            <person name="Clum A."/>
            <person name="Culley D."/>
            <person name="Crous P.W."/>
            <person name="Fauchery L."/>
            <person name="Girlanda M."/>
            <person name="Hayes R."/>
            <person name="Keri Z."/>
            <person name="LaButti K."/>
            <person name="Lipzen A."/>
            <person name="Lombard V."/>
            <person name="Magnuson J."/>
            <person name="Maillard F."/>
            <person name="Morin E."/>
            <person name="Murat C."/>
            <person name="Nolan M."/>
            <person name="Ohm R."/>
            <person name="Pangilinan J."/>
            <person name="Pereira M."/>
            <person name="Perotto S."/>
            <person name="Peter M."/>
            <person name="Riley R."/>
            <person name="Sitrit Y."/>
            <person name="Stielow B."/>
            <person name="Szollosi G."/>
            <person name="Zifcakova L."/>
            <person name="Stursova M."/>
            <person name="Spatafora J.W."/>
            <person name="Tedersoo L."/>
            <person name="Vaario L.-M."/>
            <person name="Yamada A."/>
            <person name="Yan M."/>
            <person name="Wang P."/>
            <person name="Xu J."/>
            <person name="Bruns T."/>
            <person name="Baldrian P."/>
            <person name="Vilgalys R."/>
            <person name="Henrissat B."/>
            <person name="Grigoriev I.V."/>
            <person name="Hibbett D."/>
            <person name="Nagy L.G."/>
            <person name="Martin F.M."/>
        </authorList>
    </citation>
    <scope>NUCLEOTIDE SEQUENCE</scope>
    <source>
        <strain evidence="4">Prilba</strain>
    </source>
</reference>
<dbReference type="InterPro" id="IPR003961">
    <property type="entry name" value="FN3_dom"/>
</dbReference>
<dbReference type="PANTHER" id="PTHR47351">
    <property type="entry name" value="CHITIN BIOSYNTHESIS PROTEIN CHS5"/>
    <property type="match status" value="1"/>
</dbReference>
<dbReference type="InterPro" id="IPR013783">
    <property type="entry name" value="Ig-like_fold"/>
</dbReference>
<dbReference type="SUPFAM" id="SSF49265">
    <property type="entry name" value="Fibronectin type III"/>
    <property type="match status" value="1"/>
</dbReference>
<proteinExistence type="predicted"/>
<dbReference type="GO" id="GO:0034044">
    <property type="term" value="C:exomer complex"/>
    <property type="evidence" value="ECO:0007669"/>
    <property type="project" value="TreeGrafter"/>
</dbReference>
<dbReference type="GO" id="GO:0000747">
    <property type="term" value="P:conjugation with cellular fusion"/>
    <property type="evidence" value="ECO:0007669"/>
    <property type="project" value="TreeGrafter"/>
</dbReference>
<dbReference type="Pfam" id="PF16892">
    <property type="entry name" value="CHS5_N"/>
    <property type="match status" value="1"/>
</dbReference>
<dbReference type="CDD" id="cd00063">
    <property type="entry name" value="FN3"/>
    <property type="match status" value="1"/>
</dbReference>
<feature type="compositionally biased region" description="Basic and acidic residues" evidence="1">
    <location>
        <begin position="429"/>
        <end position="439"/>
    </location>
</feature>
<dbReference type="InterPro" id="IPR001357">
    <property type="entry name" value="BRCT_dom"/>
</dbReference>
<organism evidence="4 5">
    <name type="scientific">Russula ochroleuca</name>
    <dbReference type="NCBI Taxonomy" id="152965"/>
    <lineage>
        <taxon>Eukaryota</taxon>
        <taxon>Fungi</taxon>
        <taxon>Dikarya</taxon>
        <taxon>Basidiomycota</taxon>
        <taxon>Agaricomycotina</taxon>
        <taxon>Agaricomycetes</taxon>
        <taxon>Russulales</taxon>
        <taxon>Russulaceae</taxon>
        <taxon>Russula</taxon>
    </lineage>
</organism>
<dbReference type="Pfam" id="PF16893">
    <property type="entry name" value="fn3_2"/>
    <property type="match status" value="1"/>
</dbReference>
<dbReference type="SMART" id="SM00060">
    <property type="entry name" value="FN3"/>
    <property type="match status" value="1"/>
</dbReference>
<accession>A0A9P5N258</accession>
<evidence type="ECO:0000313" key="4">
    <source>
        <dbReference type="EMBL" id="KAF8484583.1"/>
    </source>
</evidence>
<feature type="compositionally biased region" description="Acidic residues" evidence="1">
    <location>
        <begin position="332"/>
        <end position="343"/>
    </location>
</feature>
<feature type="domain" description="BRCT" evidence="2">
    <location>
        <begin position="156"/>
        <end position="261"/>
    </location>
</feature>
<dbReference type="GO" id="GO:0046983">
    <property type="term" value="F:protein dimerization activity"/>
    <property type="evidence" value="ECO:0007669"/>
    <property type="project" value="InterPro"/>
</dbReference>
<feature type="region of interest" description="Disordered" evidence="1">
    <location>
        <begin position="267"/>
        <end position="454"/>
    </location>
</feature>
<dbReference type="GO" id="GO:0005802">
    <property type="term" value="C:trans-Golgi network"/>
    <property type="evidence" value="ECO:0007669"/>
    <property type="project" value="TreeGrafter"/>
</dbReference>
<dbReference type="Proteomes" id="UP000759537">
    <property type="component" value="Unassembled WGS sequence"/>
</dbReference>
<evidence type="ECO:0000259" key="3">
    <source>
        <dbReference type="PROSITE" id="PS50853"/>
    </source>
</evidence>
<dbReference type="InterPro" id="IPR036420">
    <property type="entry name" value="BRCT_dom_sf"/>
</dbReference>
<dbReference type="SUPFAM" id="SSF52113">
    <property type="entry name" value="BRCT domain"/>
    <property type="match status" value="1"/>
</dbReference>
<feature type="compositionally biased region" description="Basic residues" evidence="1">
    <location>
        <begin position="352"/>
        <end position="362"/>
    </location>
</feature>
<dbReference type="EMBL" id="WHVB01000003">
    <property type="protein sequence ID" value="KAF8484583.1"/>
    <property type="molecule type" value="Genomic_DNA"/>
</dbReference>
<dbReference type="PROSITE" id="PS50853">
    <property type="entry name" value="FN3"/>
    <property type="match status" value="1"/>
</dbReference>
<dbReference type="OrthoDB" id="245697at2759"/>
<feature type="compositionally biased region" description="Low complexity" evidence="1">
    <location>
        <begin position="278"/>
        <end position="308"/>
    </location>
</feature>
<dbReference type="InterPro" id="IPR036116">
    <property type="entry name" value="FN3_sf"/>
</dbReference>
<keyword evidence="5" id="KW-1185">Reference proteome</keyword>
<comment type="caution">
    <text evidence="4">The sequence shown here is derived from an EMBL/GenBank/DDBJ whole genome shotgun (WGS) entry which is preliminary data.</text>
</comment>
<reference evidence="4" key="2">
    <citation type="journal article" date="2020" name="Nat. Commun.">
        <title>Large-scale genome sequencing of mycorrhizal fungi provides insights into the early evolution of symbiotic traits.</title>
        <authorList>
            <person name="Miyauchi S."/>
            <person name="Kiss E."/>
            <person name="Kuo A."/>
            <person name="Drula E."/>
            <person name="Kohler A."/>
            <person name="Sanchez-Garcia M."/>
            <person name="Morin E."/>
            <person name="Andreopoulos B."/>
            <person name="Barry K.W."/>
            <person name="Bonito G."/>
            <person name="Buee M."/>
            <person name="Carver A."/>
            <person name="Chen C."/>
            <person name="Cichocki N."/>
            <person name="Clum A."/>
            <person name="Culley D."/>
            <person name="Crous P.W."/>
            <person name="Fauchery L."/>
            <person name="Girlanda M."/>
            <person name="Hayes R.D."/>
            <person name="Keri Z."/>
            <person name="LaButti K."/>
            <person name="Lipzen A."/>
            <person name="Lombard V."/>
            <person name="Magnuson J."/>
            <person name="Maillard F."/>
            <person name="Murat C."/>
            <person name="Nolan M."/>
            <person name="Ohm R.A."/>
            <person name="Pangilinan J."/>
            <person name="Pereira M.F."/>
            <person name="Perotto S."/>
            <person name="Peter M."/>
            <person name="Pfister S."/>
            <person name="Riley R."/>
            <person name="Sitrit Y."/>
            <person name="Stielow J.B."/>
            <person name="Szollosi G."/>
            <person name="Zifcakova L."/>
            <person name="Stursova M."/>
            <person name="Spatafora J.W."/>
            <person name="Tedersoo L."/>
            <person name="Vaario L.M."/>
            <person name="Yamada A."/>
            <person name="Yan M."/>
            <person name="Wang P."/>
            <person name="Xu J."/>
            <person name="Bruns T."/>
            <person name="Baldrian P."/>
            <person name="Vilgalys R."/>
            <person name="Dunand C."/>
            <person name="Henrissat B."/>
            <person name="Grigoriev I.V."/>
            <person name="Hibbett D."/>
            <person name="Nagy L.G."/>
            <person name="Martin F.M."/>
        </authorList>
    </citation>
    <scope>NUCLEOTIDE SEQUENCE</scope>
    <source>
        <strain evidence="4">Prilba</strain>
    </source>
</reference>
<dbReference type="InterPro" id="IPR052827">
    <property type="entry name" value="CHS_Export/Cell_Fusion_Reg"/>
</dbReference>
<dbReference type="Gene3D" id="6.20.120.50">
    <property type="match status" value="1"/>
</dbReference>
<evidence type="ECO:0000256" key="1">
    <source>
        <dbReference type="SAM" id="MobiDB-lite"/>
    </source>
</evidence>
<gene>
    <name evidence="4" type="ORF">DFH94DRAFT_836842</name>
</gene>
<dbReference type="InterPro" id="IPR031669">
    <property type="entry name" value="Fn3_2"/>
</dbReference>
<protein>
    <submittedName>
        <fullName evidence="4">Uncharacterized protein</fullName>
    </submittedName>
</protein>
<dbReference type="PANTHER" id="PTHR47351:SF1">
    <property type="entry name" value="CHITIN BIOSYNTHESIS PROTEIN CHS5"/>
    <property type="match status" value="1"/>
</dbReference>
<sequence>MAVRQSHSILLGERAHLIEFPSLLLPPGATTGSIVNISVTQNGTEEYKREREFWELQSDILEEFGQRTPNAPQINLRNVTQTSVTLEWPPLELATASLRSLDIYKNGQRLAAIPSPLQNTSTKLSGLDINTDYSFRLVMRTTAGVFQSNLVRVRTHTMTDTSGISVCFGNVQDSVLLENAKLALQEMNAKWSDKIQIDTTHFVCTTPAATPTGAPTSGSISSAPGVEYQRALQLSIPIVQPQWILSCYAEKKMVPISAFYLGTTQSSPMNSPPFTRPQSMSQASLPQSAQAAKAANRASMPAPSRTPTSPGPTPPIRSDSPSKVVRKTFEPTPEEGGDADESQDTTSQMKPSRSRGPPRVRHGTMDREFKFPVATTSLESDAALHDQQAASTGTRDTRVSDDAEEAGLTAVDVVAPSNSTVEVPPPPPIEKERSPTSHDDGDEDVGETVEISLN</sequence>
<evidence type="ECO:0000313" key="5">
    <source>
        <dbReference type="Proteomes" id="UP000759537"/>
    </source>
</evidence>
<name>A0A9P5N258_9AGAM</name>
<dbReference type="Pfam" id="PF00533">
    <property type="entry name" value="BRCT"/>
    <property type="match status" value="1"/>
</dbReference>